<feature type="domain" description="THIF-type NAD/FAD binding fold" evidence="1">
    <location>
        <begin position="180"/>
        <end position="318"/>
    </location>
</feature>
<dbReference type="GO" id="GO:0016779">
    <property type="term" value="F:nucleotidyltransferase activity"/>
    <property type="evidence" value="ECO:0007669"/>
    <property type="project" value="UniProtKB-KW"/>
</dbReference>
<reference evidence="2" key="1">
    <citation type="submission" date="2023-06" db="EMBL/GenBank/DDBJ databases">
        <title>Genomic of Parafulvivirga corallium.</title>
        <authorList>
            <person name="Wang G."/>
        </authorList>
    </citation>
    <scope>NUCLEOTIDE SEQUENCE</scope>
    <source>
        <strain evidence="2">BMA10</strain>
    </source>
</reference>
<organism evidence="2 3">
    <name type="scientific">Splendidivirga corallicola</name>
    <dbReference type="NCBI Taxonomy" id="3051826"/>
    <lineage>
        <taxon>Bacteria</taxon>
        <taxon>Pseudomonadati</taxon>
        <taxon>Bacteroidota</taxon>
        <taxon>Cytophagia</taxon>
        <taxon>Cytophagales</taxon>
        <taxon>Splendidivirgaceae</taxon>
        <taxon>Splendidivirga</taxon>
    </lineage>
</organism>
<gene>
    <name evidence="2" type="ORF">QQ008_21260</name>
</gene>
<dbReference type="PANTHER" id="PTHR43267">
    <property type="entry name" value="TRNA THREONYLCARBAMOYLADENOSINE DEHYDRATASE"/>
    <property type="match status" value="1"/>
</dbReference>
<dbReference type="SUPFAM" id="SSF69572">
    <property type="entry name" value="Activating enzymes of the ubiquitin-like proteins"/>
    <property type="match status" value="1"/>
</dbReference>
<dbReference type="InterPro" id="IPR035985">
    <property type="entry name" value="Ubiquitin-activating_enz"/>
</dbReference>
<name>A0ABT8KT49_9BACT</name>
<accession>A0ABT8KT49</accession>
<sequence length="459" mass="51644">MQFQLRISGIHHQQLQDHLFPGDGLEAVAVALCGLHISNELTILTVHELLLIPYDQCERSERYVYWRTEVIVPLLEKAALNKFSFAKIHSHTTDYPRFSPVDNKSDYDLFPSIYGWFDSPQPHVSLVMLPKGELFGRVVSLENKFIPLNKITLVGNQLKFWKHKTTAIVNKEVTLRNRQTLGKGTVNLLKQMKIAVVGASGTGSPTVEQLARLGVGHLVLIDPDKIERKNLNRILNSTLEHAKRGIYKVDVLAKIVKRMGFDTNISTFKVNLYNSREAINELISSDVIFGCVDSIDGRHLINQIATFYLIPYFDIGVKLEADENGGINQINGAVHYLQPGGSSLFSRGVYTMKGLEAAALLRQNPNEYKRRLSEKYIVNLPVESPAVISFNMQVSSYGVNEFLDRIHSFKGTDAIERAAHFLAISEGMIFTESDGEPDTFLEKRVGRGDMTPFIEMPEL</sequence>
<dbReference type="Proteomes" id="UP001172082">
    <property type="component" value="Unassembled WGS sequence"/>
</dbReference>
<comment type="caution">
    <text evidence="2">The sequence shown here is derived from an EMBL/GenBank/DDBJ whole genome shotgun (WGS) entry which is preliminary data.</text>
</comment>
<dbReference type="EMBL" id="JAUJEA010000009">
    <property type="protein sequence ID" value="MDN5203935.1"/>
    <property type="molecule type" value="Genomic_DNA"/>
</dbReference>
<dbReference type="InterPro" id="IPR045886">
    <property type="entry name" value="ThiF/MoeB/HesA"/>
</dbReference>
<dbReference type="PANTHER" id="PTHR43267:SF1">
    <property type="entry name" value="TRNA THREONYLCARBAMOYLADENOSINE DEHYDRATASE"/>
    <property type="match status" value="1"/>
</dbReference>
<keyword evidence="3" id="KW-1185">Reference proteome</keyword>
<keyword evidence="2" id="KW-0548">Nucleotidyltransferase</keyword>
<protein>
    <submittedName>
        <fullName evidence="2">ThiF family adenylyltransferase</fullName>
    </submittedName>
</protein>
<evidence type="ECO:0000313" key="2">
    <source>
        <dbReference type="EMBL" id="MDN5203935.1"/>
    </source>
</evidence>
<evidence type="ECO:0000259" key="1">
    <source>
        <dbReference type="Pfam" id="PF00899"/>
    </source>
</evidence>
<evidence type="ECO:0000313" key="3">
    <source>
        <dbReference type="Proteomes" id="UP001172082"/>
    </source>
</evidence>
<keyword evidence="2" id="KW-0808">Transferase</keyword>
<dbReference type="InterPro" id="IPR000594">
    <property type="entry name" value="ThiF_NAD_FAD-bd"/>
</dbReference>
<dbReference type="RefSeq" id="WP_346753959.1">
    <property type="nucleotide sequence ID" value="NZ_JAUJEA010000009.1"/>
</dbReference>
<proteinExistence type="predicted"/>
<dbReference type="Pfam" id="PF00899">
    <property type="entry name" value="ThiF"/>
    <property type="match status" value="1"/>
</dbReference>
<dbReference type="Gene3D" id="3.40.50.720">
    <property type="entry name" value="NAD(P)-binding Rossmann-like Domain"/>
    <property type="match status" value="1"/>
</dbReference>